<evidence type="ECO:0000256" key="1">
    <source>
        <dbReference type="SAM" id="SignalP"/>
    </source>
</evidence>
<evidence type="ECO:0008006" key="4">
    <source>
        <dbReference type="Google" id="ProtNLM"/>
    </source>
</evidence>
<evidence type="ECO:0000313" key="2">
    <source>
        <dbReference type="EMBL" id="SEB08629.1"/>
    </source>
</evidence>
<sequence>MHAVSDILRRPMLLLFSLLLTGCAGVANQSAEPRTFLRGMLVQNAEGYWFEPCGLTMRHPIALMGEPLEREYARQSLGDGWPVYVEAFGRVSIKGVELTQPLLVGGSLKACDVDLPDIKLWAVAMRGNTVFELRERQIRVHYRDSLRQLGFKRPEGERLGAVRRWQQTMATGGGRSSHQLLMEVEKRDCEGPRGGWYALTLSAEVDGLFYNGCARLGDLQQWRLFTRYRTADTLLTRRLSLQLDPDGNAQLLEDYLNEQPVIEYSGRWQQADSGRLQLWLDSEEAAGSDSKLVFQLDLEGRLKLTHFHPAYGSELELLPSGKPMMEHHELDWWH</sequence>
<name>A0A1H4GGB0_9GAMM</name>
<reference evidence="3" key="1">
    <citation type="submission" date="2016-10" db="EMBL/GenBank/DDBJ databases">
        <authorList>
            <person name="Varghese N."/>
            <person name="Submissions S."/>
        </authorList>
    </citation>
    <scope>NUCLEOTIDE SEQUENCE [LARGE SCALE GENOMIC DNA]</scope>
    <source>
        <strain evidence="3">DSM 11526</strain>
    </source>
</reference>
<dbReference type="AlphaFoldDB" id="A0A1H4GGB0"/>
<gene>
    <name evidence="2" type="ORF">SAMN02745729_11644</name>
</gene>
<evidence type="ECO:0000313" key="3">
    <source>
        <dbReference type="Proteomes" id="UP000242469"/>
    </source>
</evidence>
<accession>A0A1H4GGB0</accession>
<dbReference type="Proteomes" id="UP000242469">
    <property type="component" value="Unassembled WGS sequence"/>
</dbReference>
<proteinExistence type="predicted"/>
<dbReference type="EMBL" id="FNRJ01000016">
    <property type="protein sequence ID" value="SEB08629.1"/>
    <property type="molecule type" value="Genomic_DNA"/>
</dbReference>
<organism evidence="2 3">
    <name type="scientific">Marinobacterium iners DSM 11526</name>
    <dbReference type="NCBI Taxonomy" id="1122198"/>
    <lineage>
        <taxon>Bacteria</taxon>
        <taxon>Pseudomonadati</taxon>
        <taxon>Pseudomonadota</taxon>
        <taxon>Gammaproteobacteria</taxon>
        <taxon>Oceanospirillales</taxon>
        <taxon>Oceanospirillaceae</taxon>
        <taxon>Marinobacterium</taxon>
    </lineage>
</organism>
<protein>
    <recommendedName>
        <fullName evidence="4">Lipoprotein</fullName>
    </recommendedName>
</protein>
<keyword evidence="1" id="KW-0732">Signal</keyword>
<feature type="chain" id="PRO_5017193498" description="Lipoprotein" evidence="1">
    <location>
        <begin position="27"/>
        <end position="334"/>
    </location>
</feature>
<feature type="signal peptide" evidence="1">
    <location>
        <begin position="1"/>
        <end position="26"/>
    </location>
</feature>
<keyword evidence="3" id="KW-1185">Reference proteome</keyword>